<dbReference type="EMBL" id="CP012023">
    <property type="protein sequence ID" value="ALI54666.1"/>
    <property type="molecule type" value="Genomic_DNA"/>
</dbReference>
<dbReference type="Gene3D" id="3.20.20.370">
    <property type="entry name" value="Glycoside hydrolase/deacetylase"/>
    <property type="match status" value="1"/>
</dbReference>
<proteinExistence type="predicted"/>
<dbReference type="Proteomes" id="UP000064920">
    <property type="component" value="Chromosome"/>
</dbReference>
<dbReference type="Pfam" id="PF04748">
    <property type="entry name" value="Polysacc_deac_2"/>
    <property type="match status" value="1"/>
</dbReference>
<gene>
    <name evidence="2" type="ORF">IMCC12053_718</name>
</gene>
<sequence>MGRGILTGLIWGLVVGGGILTVANEVVGPVEVSMPLPVTTDEAAPGAGDALPVEMDAPQVTPDRPAAEPDRSGAQPDEPAADMAQERKAGADQLDATMSAPQPDIATPDTLGTRDAPESGELIDPQVGQDTRVLPTPQAPEPQAQGAAPSAPMMPDAMEAAPNVIAVPEGADIAPAQPQMPNDDREAKPDALLGQSASEPLGEKVGSFTDRDDTRKSTRLPTVTAATDAADTPVVMAEDLPALIVNSAMFAGDVAGPMMSVILVDVAQLGPQDAAIAKLPFPITFGVDVLAPAAGARAAAYRDQGLEVLAMVGLPQGATPQDAATTLAQAEDIMPVSIGFLDVPSASYQSSRQVAAQVVAAAAANGRGLVSFPRGLNALKQEAQREDQPAVLVFRDIDGRDQDVAAIKRFLDQAAFRAGIDNGIVLLGRSTPQTIQALAEWALGNRAATVSLVPLSYQLTAAPAGE</sequence>
<dbReference type="STRING" id="1397108.IMCC12053_718"/>
<name>A0A0P0A855_9RHOB</name>
<feature type="compositionally biased region" description="Low complexity" evidence="1">
    <location>
        <begin position="141"/>
        <end position="152"/>
    </location>
</feature>
<dbReference type="PATRIC" id="fig|1397108.4.peg.744"/>
<organism evidence="2 3">
    <name type="scientific">Celeribacter marinus</name>
    <dbReference type="NCBI Taxonomy" id="1397108"/>
    <lineage>
        <taxon>Bacteria</taxon>
        <taxon>Pseudomonadati</taxon>
        <taxon>Pseudomonadota</taxon>
        <taxon>Alphaproteobacteria</taxon>
        <taxon>Rhodobacterales</taxon>
        <taxon>Roseobacteraceae</taxon>
        <taxon>Celeribacter</taxon>
    </lineage>
</organism>
<dbReference type="RefSeq" id="WP_062215773.1">
    <property type="nucleotide sequence ID" value="NZ_CP012023.1"/>
</dbReference>
<dbReference type="GO" id="GO:0005975">
    <property type="term" value="P:carbohydrate metabolic process"/>
    <property type="evidence" value="ECO:0007669"/>
    <property type="project" value="InterPro"/>
</dbReference>
<evidence type="ECO:0000256" key="1">
    <source>
        <dbReference type="SAM" id="MobiDB-lite"/>
    </source>
</evidence>
<feature type="region of interest" description="Disordered" evidence="1">
    <location>
        <begin position="38"/>
        <end position="152"/>
    </location>
</feature>
<feature type="region of interest" description="Disordered" evidence="1">
    <location>
        <begin position="194"/>
        <end position="218"/>
    </location>
</feature>
<dbReference type="AlphaFoldDB" id="A0A0P0A855"/>
<evidence type="ECO:0000313" key="3">
    <source>
        <dbReference type="Proteomes" id="UP000064920"/>
    </source>
</evidence>
<dbReference type="KEGG" id="cmar:IMCC12053_718"/>
<protein>
    <submittedName>
        <fullName evidence="2">YibQ protein</fullName>
    </submittedName>
</protein>
<dbReference type="InterPro" id="IPR006837">
    <property type="entry name" value="Divergent_DAC"/>
</dbReference>
<reference evidence="2 3" key="1">
    <citation type="submission" date="2015-05" db="EMBL/GenBank/DDBJ databases">
        <authorList>
            <person name="Wang D.B."/>
            <person name="Wang M."/>
        </authorList>
    </citation>
    <scope>NUCLEOTIDE SEQUENCE [LARGE SCALE GENOMIC DNA]</scope>
    <source>
        <strain evidence="2 3">IMCC 12053</strain>
    </source>
</reference>
<dbReference type="SUPFAM" id="SSF88713">
    <property type="entry name" value="Glycoside hydrolase/deacetylase"/>
    <property type="match status" value="1"/>
</dbReference>
<evidence type="ECO:0000313" key="2">
    <source>
        <dbReference type="EMBL" id="ALI54666.1"/>
    </source>
</evidence>
<dbReference type="InterPro" id="IPR011330">
    <property type="entry name" value="Glyco_hydro/deAcase_b/a-brl"/>
</dbReference>
<accession>A0A0P0A855</accession>
<keyword evidence="3" id="KW-1185">Reference proteome</keyword>